<dbReference type="InterPro" id="IPR055377">
    <property type="entry name" value="GH3_M"/>
</dbReference>
<name>A0ABR2TFK9_9ROSI</name>
<evidence type="ECO:0000259" key="3">
    <source>
        <dbReference type="Pfam" id="PF23571"/>
    </source>
</evidence>
<evidence type="ECO:0000256" key="2">
    <source>
        <dbReference type="ARBA" id="ARBA00022598"/>
    </source>
</evidence>
<dbReference type="InterPro" id="IPR004993">
    <property type="entry name" value="GH3"/>
</dbReference>
<sequence>MVYFEFLPLESSASDLIDLSDVEVGKEYELIITTYVGLCRYRVGGILRVIDFHNAAPQFHFVMRKNLMLSIESDKTDEAELQNAMESASLLLKEFNASVVEYTSYVDTKQISGHYVIYR</sequence>
<feature type="domain" description="GH3 middle" evidence="3">
    <location>
        <begin position="1"/>
        <end position="64"/>
    </location>
</feature>
<organism evidence="5 6">
    <name type="scientific">Hibiscus sabdariffa</name>
    <name type="common">roselle</name>
    <dbReference type="NCBI Taxonomy" id="183260"/>
    <lineage>
        <taxon>Eukaryota</taxon>
        <taxon>Viridiplantae</taxon>
        <taxon>Streptophyta</taxon>
        <taxon>Embryophyta</taxon>
        <taxon>Tracheophyta</taxon>
        <taxon>Spermatophyta</taxon>
        <taxon>Magnoliopsida</taxon>
        <taxon>eudicotyledons</taxon>
        <taxon>Gunneridae</taxon>
        <taxon>Pentapetalae</taxon>
        <taxon>rosids</taxon>
        <taxon>malvids</taxon>
        <taxon>Malvales</taxon>
        <taxon>Malvaceae</taxon>
        <taxon>Malvoideae</taxon>
        <taxon>Hibiscus</taxon>
    </lineage>
</organism>
<evidence type="ECO:0000313" key="5">
    <source>
        <dbReference type="EMBL" id="KAK9036280.1"/>
    </source>
</evidence>
<keyword evidence="2" id="KW-0436">Ligase</keyword>
<dbReference type="Pfam" id="PF23571">
    <property type="entry name" value="GH3_M"/>
    <property type="match status" value="1"/>
</dbReference>
<comment type="similarity">
    <text evidence="1">Belongs to the IAA-amido conjugating enzyme family.</text>
</comment>
<dbReference type="Proteomes" id="UP001396334">
    <property type="component" value="Unassembled WGS sequence"/>
</dbReference>
<gene>
    <name evidence="5" type="ORF">V6N11_078288</name>
</gene>
<reference evidence="5 6" key="1">
    <citation type="journal article" date="2024" name="G3 (Bethesda)">
        <title>Genome assembly of Hibiscus sabdariffa L. provides insights into metabolisms of medicinal natural products.</title>
        <authorList>
            <person name="Kim T."/>
        </authorList>
    </citation>
    <scope>NUCLEOTIDE SEQUENCE [LARGE SCALE GENOMIC DNA]</scope>
    <source>
        <strain evidence="5">TK-2024</strain>
        <tissue evidence="5">Old leaves</tissue>
    </source>
</reference>
<comment type="caution">
    <text evidence="5">The sequence shown here is derived from an EMBL/GenBank/DDBJ whole genome shotgun (WGS) entry which is preliminary data.</text>
</comment>
<dbReference type="PANTHER" id="PTHR31901">
    <property type="entry name" value="GH3 DOMAIN-CONTAINING PROTEIN"/>
    <property type="match status" value="1"/>
</dbReference>
<dbReference type="InterPro" id="IPR055378">
    <property type="entry name" value="GH3_C"/>
</dbReference>
<dbReference type="Pfam" id="PF23572">
    <property type="entry name" value="GH3_C"/>
    <property type="match status" value="1"/>
</dbReference>
<feature type="domain" description="GH3 C-terminal" evidence="4">
    <location>
        <begin position="80"/>
        <end position="118"/>
    </location>
</feature>
<evidence type="ECO:0000313" key="6">
    <source>
        <dbReference type="Proteomes" id="UP001396334"/>
    </source>
</evidence>
<evidence type="ECO:0000256" key="1">
    <source>
        <dbReference type="ARBA" id="ARBA00008068"/>
    </source>
</evidence>
<evidence type="ECO:0000259" key="4">
    <source>
        <dbReference type="Pfam" id="PF23572"/>
    </source>
</evidence>
<keyword evidence="6" id="KW-1185">Reference proteome</keyword>
<proteinExistence type="inferred from homology"/>
<accession>A0ABR2TFK9</accession>
<protein>
    <submittedName>
        <fullName evidence="5">Uncharacterized protein</fullName>
    </submittedName>
</protein>
<dbReference type="EMBL" id="JBBPBN010000006">
    <property type="protein sequence ID" value="KAK9036280.1"/>
    <property type="molecule type" value="Genomic_DNA"/>
</dbReference>
<dbReference type="PANTHER" id="PTHR31901:SF96">
    <property type="entry name" value="INDOLE-3-ACETIC ACID-AMIDO SYNTHETASE GH3.1-RELATED"/>
    <property type="match status" value="1"/>
</dbReference>